<comment type="caution">
    <text evidence="1">The sequence shown here is derived from an EMBL/GenBank/DDBJ whole genome shotgun (WGS) entry which is preliminary data.</text>
</comment>
<proteinExistence type="predicted"/>
<dbReference type="AlphaFoldDB" id="A0A5A7Q8N0"/>
<dbReference type="Proteomes" id="UP000325081">
    <property type="component" value="Unassembled WGS sequence"/>
</dbReference>
<keyword evidence="2" id="KW-1185">Reference proteome</keyword>
<accession>A0A5A7Q8N0</accession>
<protein>
    <submittedName>
        <fullName evidence="1">Xylem cysteine peptidase 1</fullName>
    </submittedName>
</protein>
<sequence>MLGLNSGSDLVHAKPNLTSLSISLPSYSPPNLQSTNSSFLRTLPTNITSRSRKSTAARPVTTSSTTTPKLYTSAAAVASPDSMYSGDIYPKIPRTDFFFSSAVMISCGPPCSFLVRNSASANEPSLGFASRSSITAEEVADCGCEGLDDVVPLAPAQTGERVPEDAARRVVVHHEHLPALGAPPAELREVPVAEPPHVPELVREPHAQGGTRLHPEPLHDDVAAAFEEAAVGRSEVDLRQPVGV</sequence>
<evidence type="ECO:0000313" key="2">
    <source>
        <dbReference type="Proteomes" id="UP000325081"/>
    </source>
</evidence>
<reference evidence="2" key="1">
    <citation type="journal article" date="2019" name="Curr. Biol.">
        <title>Genome Sequence of Striga asiatica Provides Insight into the Evolution of Plant Parasitism.</title>
        <authorList>
            <person name="Yoshida S."/>
            <person name="Kim S."/>
            <person name="Wafula E.K."/>
            <person name="Tanskanen J."/>
            <person name="Kim Y.M."/>
            <person name="Honaas L."/>
            <person name="Yang Z."/>
            <person name="Spallek T."/>
            <person name="Conn C.E."/>
            <person name="Ichihashi Y."/>
            <person name="Cheong K."/>
            <person name="Cui S."/>
            <person name="Der J.P."/>
            <person name="Gundlach H."/>
            <person name="Jiao Y."/>
            <person name="Hori C."/>
            <person name="Ishida J.K."/>
            <person name="Kasahara H."/>
            <person name="Kiba T."/>
            <person name="Kim M.S."/>
            <person name="Koo N."/>
            <person name="Laohavisit A."/>
            <person name="Lee Y.H."/>
            <person name="Lumba S."/>
            <person name="McCourt P."/>
            <person name="Mortimer J.C."/>
            <person name="Mutuku J.M."/>
            <person name="Nomura T."/>
            <person name="Sasaki-Sekimoto Y."/>
            <person name="Seto Y."/>
            <person name="Wang Y."/>
            <person name="Wakatake T."/>
            <person name="Sakakibara H."/>
            <person name="Demura T."/>
            <person name="Yamaguchi S."/>
            <person name="Yoneyama K."/>
            <person name="Manabe R.I."/>
            <person name="Nelson D.C."/>
            <person name="Schulman A.H."/>
            <person name="Timko M.P."/>
            <person name="dePamphilis C.W."/>
            <person name="Choi D."/>
            <person name="Shirasu K."/>
        </authorList>
    </citation>
    <scope>NUCLEOTIDE SEQUENCE [LARGE SCALE GENOMIC DNA]</scope>
    <source>
        <strain evidence="2">cv. UVA1</strain>
    </source>
</reference>
<dbReference type="EMBL" id="BKCP01006073">
    <property type="protein sequence ID" value="GER41404.1"/>
    <property type="molecule type" value="Genomic_DNA"/>
</dbReference>
<gene>
    <name evidence="1" type="ORF">STAS_18119</name>
</gene>
<organism evidence="1 2">
    <name type="scientific">Striga asiatica</name>
    <name type="common">Asiatic witchweed</name>
    <name type="synonym">Buchnera asiatica</name>
    <dbReference type="NCBI Taxonomy" id="4170"/>
    <lineage>
        <taxon>Eukaryota</taxon>
        <taxon>Viridiplantae</taxon>
        <taxon>Streptophyta</taxon>
        <taxon>Embryophyta</taxon>
        <taxon>Tracheophyta</taxon>
        <taxon>Spermatophyta</taxon>
        <taxon>Magnoliopsida</taxon>
        <taxon>eudicotyledons</taxon>
        <taxon>Gunneridae</taxon>
        <taxon>Pentapetalae</taxon>
        <taxon>asterids</taxon>
        <taxon>lamiids</taxon>
        <taxon>Lamiales</taxon>
        <taxon>Orobanchaceae</taxon>
        <taxon>Buchnereae</taxon>
        <taxon>Striga</taxon>
    </lineage>
</organism>
<evidence type="ECO:0000313" key="1">
    <source>
        <dbReference type="EMBL" id="GER41404.1"/>
    </source>
</evidence>
<dbReference type="OrthoDB" id="10603844at2759"/>
<name>A0A5A7Q8N0_STRAF</name>